<feature type="signal peptide" evidence="2">
    <location>
        <begin position="1"/>
        <end position="24"/>
    </location>
</feature>
<feature type="compositionally biased region" description="Basic and acidic residues" evidence="1">
    <location>
        <begin position="59"/>
        <end position="72"/>
    </location>
</feature>
<dbReference type="RefSeq" id="WP_010772189.1">
    <property type="nucleotide sequence ID" value="NZ_KB946334.1"/>
</dbReference>
<sequence>MNNFVRKGIVGLSLVLLLSACSNGNTTSSNSSSVKDKKTVSETTKTSKTETSQSSTQKQTEKTKQTDDKKVSWTEKQASDLKQFMSSWGSTMGQAYKEYNKESSVNFYGLSIPSGLLEGQMHPKINNEFVEMSWLEANQKEDSYTILTVYSDIETTLSVGGHCYLFTVHKDRPVVLVTMQNQGNAENAIVFKETENQELKKGFNQIIEGTFVPQQNQSEEQVSHQDLDAATRKTIELLKGTYYKGVKGEPAFTIDDMYYTDLVMNKKYKIASIASTEEEQTVYTIAWDTTDFEQRYGAGSIGPGPQPFIYKLVVGIQGKNFALEDLSGQTYTQTRME</sequence>
<dbReference type="AlphaFoldDB" id="R3TSL2"/>
<evidence type="ECO:0000313" key="4">
    <source>
        <dbReference type="EMBL" id="EOL44539.1"/>
    </source>
</evidence>
<comment type="caution">
    <text evidence="4">The sequence shown here is derived from an EMBL/GenBank/DDBJ whole genome shotgun (WGS) entry which is preliminary data.</text>
</comment>
<dbReference type="eggNOG" id="ENOG5032H42">
    <property type="taxonomic scope" value="Bacteria"/>
</dbReference>
<name>R3TSL2_9ENTE</name>
<protein>
    <recommendedName>
        <fullName evidence="3">DUF4767 domain-containing protein</fullName>
    </recommendedName>
</protein>
<reference evidence="4 5" key="1">
    <citation type="submission" date="2013-02" db="EMBL/GenBank/DDBJ databases">
        <title>The Genome Sequence of Enterococcus caccae BAA-1240.</title>
        <authorList>
            <consortium name="The Broad Institute Genome Sequencing Platform"/>
            <consortium name="The Broad Institute Genome Sequencing Center for Infectious Disease"/>
            <person name="Earl A.M."/>
            <person name="Gilmore M.S."/>
            <person name="Lebreton F."/>
            <person name="Walker B."/>
            <person name="Young S.K."/>
            <person name="Zeng Q."/>
            <person name="Gargeya S."/>
            <person name="Fitzgerald M."/>
            <person name="Haas B."/>
            <person name="Abouelleil A."/>
            <person name="Alvarado L."/>
            <person name="Arachchi H.M."/>
            <person name="Berlin A.M."/>
            <person name="Chapman S.B."/>
            <person name="Dewar J."/>
            <person name="Goldberg J."/>
            <person name="Griggs A."/>
            <person name="Gujja S."/>
            <person name="Hansen M."/>
            <person name="Howarth C."/>
            <person name="Imamovic A."/>
            <person name="Larimer J."/>
            <person name="McCowan C."/>
            <person name="Murphy C."/>
            <person name="Neiman D."/>
            <person name="Pearson M."/>
            <person name="Priest M."/>
            <person name="Roberts A."/>
            <person name="Saif S."/>
            <person name="Shea T."/>
            <person name="Sisk P."/>
            <person name="Sykes S."/>
            <person name="Wortman J."/>
            <person name="Nusbaum C."/>
            <person name="Birren B."/>
        </authorList>
    </citation>
    <scope>NUCLEOTIDE SEQUENCE [LARGE SCALE GENOMIC DNA]</scope>
    <source>
        <strain evidence="4 5">ATCC BAA-1240</strain>
    </source>
</reference>
<feature type="region of interest" description="Disordered" evidence="1">
    <location>
        <begin position="24"/>
        <end position="72"/>
    </location>
</feature>
<feature type="compositionally biased region" description="Basic and acidic residues" evidence="1">
    <location>
        <begin position="34"/>
        <end position="48"/>
    </location>
</feature>
<dbReference type="PATRIC" id="fig|1158612.3.peg.2059"/>
<keyword evidence="2" id="KW-0732">Signal</keyword>
<evidence type="ECO:0000256" key="2">
    <source>
        <dbReference type="SAM" id="SignalP"/>
    </source>
</evidence>
<gene>
    <name evidence="4" type="ORF">UC7_02082</name>
</gene>
<dbReference type="PROSITE" id="PS51257">
    <property type="entry name" value="PROKAR_LIPOPROTEIN"/>
    <property type="match status" value="1"/>
</dbReference>
<accession>R3TSL2</accession>
<feature type="domain" description="DUF4767" evidence="3">
    <location>
        <begin position="72"/>
        <end position="207"/>
    </location>
</feature>
<dbReference type="EMBL" id="AJAU01000019">
    <property type="protein sequence ID" value="EOL44539.1"/>
    <property type="molecule type" value="Genomic_DNA"/>
</dbReference>
<dbReference type="STRING" id="317735.RU98_GL000849"/>
<dbReference type="InterPro" id="IPR031927">
    <property type="entry name" value="DUF4767"/>
</dbReference>
<organism evidence="4 5">
    <name type="scientific">Enterococcus caccae ATCC BAA-1240</name>
    <dbReference type="NCBI Taxonomy" id="1158612"/>
    <lineage>
        <taxon>Bacteria</taxon>
        <taxon>Bacillati</taxon>
        <taxon>Bacillota</taxon>
        <taxon>Bacilli</taxon>
        <taxon>Lactobacillales</taxon>
        <taxon>Enterococcaceae</taxon>
        <taxon>Enterococcus</taxon>
    </lineage>
</organism>
<dbReference type="Pfam" id="PF15983">
    <property type="entry name" value="DUF4767"/>
    <property type="match status" value="1"/>
</dbReference>
<dbReference type="Proteomes" id="UP000013840">
    <property type="component" value="Unassembled WGS sequence"/>
</dbReference>
<proteinExistence type="predicted"/>
<feature type="chain" id="PRO_5039462438" description="DUF4767 domain-containing protein" evidence="2">
    <location>
        <begin position="25"/>
        <end position="337"/>
    </location>
</feature>
<evidence type="ECO:0000259" key="3">
    <source>
        <dbReference type="Pfam" id="PF15983"/>
    </source>
</evidence>
<evidence type="ECO:0000256" key="1">
    <source>
        <dbReference type="SAM" id="MobiDB-lite"/>
    </source>
</evidence>
<evidence type="ECO:0000313" key="5">
    <source>
        <dbReference type="Proteomes" id="UP000013840"/>
    </source>
</evidence>
<feature type="compositionally biased region" description="Low complexity" evidence="1">
    <location>
        <begin position="49"/>
        <end position="58"/>
    </location>
</feature>
<keyword evidence="5" id="KW-1185">Reference proteome</keyword>